<dbReference type="WBParaSite" id="Pan_g6892.t1">
    <property type="protein sequence ID" value="Pan_g6892.t1"/>
    <property type="gene ID" value="Pan_g6892"/>
</dbReference>
<evidence type="ECO:0000256" key="2">
    <source>
        <dbReference type="SAM" id="Phobius"/>
    </source>
</evidence>
<keyword evidence="2" id="KW-0812">Transmembrane</keyword>
<organism evidence="3 4">
    <name type="scientific">Panagrellus redivivus</name>
    <name type="common">Microworm</name>
    <dbReference type="NCBI Taxonomy" id="6233"/>
    <lineage>
        <taxon>Eukaryota</taxon>
        <taxon>Metazoa</taxon>
        <taxon>Ecdysozoa</taxon>
        <taxon>Nematoda</taxon>
        <taxon>Chromadorea</taxon>
        <taxon>Rhabditida</taxon>
        <taxon>Tylenchina</taxon>
        <taxon>Panagrolaimomorpha</taxon>
        <taxon>Panagrolaimoidea</taxon>
        <taxon>Panagrolaimidae</taxon>
        <taxon>Panagrellus</taxon>
    </lineage>
</organism>
<keyword evidence="2" id="KW-0472">Membrane</keyword>
<accession>A0A7E4W753</accession>
<protein>
    <submittedName>
        <fullName evidence="4">Nematode cuticle collagen N-terminal domain-containing protein</fullName>
    </submittedName>
</protein>
<dbReference type="AlphaFoldDB" id="A0A7E4W753"/>
<keyword evidence="3" id="KW-1185">Reference proteome</keyword>
<evidence type="ECO:0000313" key="3">
    <source>
        <dbReference type="Proteomes" id="UP000492821"/>
    </source>
</evidence>
<feature type="region of interest" description="Disordered" evidence="1">
    <location>
        <begin position="52"/>
        <end position="88"/>
    </location>
</feature>
<sequence>MEPTCLSASVFCGIIAVLSILLIGSNAIWAFFFVRQGQALQNATKPLTAAALTAPPTTQPPRSMYVPAPGEKIVPVSPNQTATGSADR</sequence>
<keyword evidence="2" id="KW-1133">Transmembrane helix</keyword>
<proteinExistence type="predicted"/>
<feature type="compositionally biased region" description="Polar residues" evidence="1">
    <location>
        <begin position="77"/>
        <end position="88"/>
    </location>
</feature>
<evidence type="ECO:0000256" key="1">
    <source>
        <dbReference type="SAM" id="MobiDB-lite"/>
    </source>
</evidence>
<feature type="transmembrane region" description="Helical" evidence="2">
    <location>
        <begin position="6"/>
        <end position="34"/>
    </location>
</feature>
<evidence type="ECO:0000313" key="4">
    <source>
        <dbReference type="WBParaSite" id="Pan_g6892.t1"/>
    </source>
</evidence>
<name>A0A7E4W753_PANRE</name>
<reference evidence="3" key="1">
    <citation type="journal article" date="2013" name="Genetics">
        <title>The draft genome and transcriptome of Panagrellus redivivus are shaped by the harsh demands of a free-living lifestyle.</title>
        <authorList>
            <person name="Srinivasan J."/>
            <person name="Dillman A.R."/>
            <person name="Macchietto M.G."/>
            <person name="Heikkinen L."/>
            <person name="Lakso M."/>
            <person name="Fracchia K.M."/>
            <person name="Antoshechkin I."/>
            <person name="Mortazavi A."/>
            <person name="Wong G."/>
            <person name="Sternberg P.W."/>
        </authorList>
    </citation>
    <scope>NUCLEOTIDE SEQUENCE [LARGE SCALE GENOMIC DNA]</scope>
    <source>
        <strain evidence="3">MT8872</strain>
    </source>
</reference>
<dbReference type="Proteomes" id="UP000492821">
    <property type="component" value="Unassembled WGS sequence"/>
</dbReference>
<reference evidence="4" key="2">
    <citation type="submission" date="2020-10" db="UniProtKB">
        <authorList>
            <consortium name="WormBaseParasite"/>
        </authorList>
    </citation>
    <scope>IDENTIFICATION</scope>
</reference>